<sequence length="131" mass="15438">STYKAEYIALTKVVKEALYLYNSYNFNLTNLGFNTINKPKTFIDNLVAKELAENPKFYKKSKYINIKYHFTRESLLNKDIMLFHIDTKSNIVDILTKPLGKVIFNNILNIIYNNNNNNNTYNNNHIKEITY</sequence>
<accession>A0A8H3WG63</accession>
<evidence type="ECO:0000313" key="2">
    <source>
        <dbReference type="Proteomes" id="UP000434172"/>
    </source>
</evidence>
<dbReference type="Proteomes" id="UP000434172">
    <property type="component" value="Unassembled WGS sequence"/>
</dbReference>
<dbReference type="EMBL" id="WOWK01000035">
    <property type="protein sequence ID" value="KAF0325740.1"/>
    <property type="molecule type" value="Genomic_DNA"/>
</dbReference>
<organism evidence="1 2">
    <name type="scientific">Colletotrichum asianum</name>
    <dbReference type="NCBI Taxonomy" id="702518"/>
    <lineage>
        <taxon>Eukaryota</taxon>
        <taxon>Fungi</taxon>
        <taxon>Dikarya</taxon>
        <taxon>Ascomycota</taxon>
        <taxon>Pezizomycotina</taxon>
        <taxon>Sordariomycetes</taxon>
        <taxon>Hypocreomycetidae</taxon>
        <taxon>Glomerellales</taxon>
        <taxon>Glomerellaceae</taxon>
        <taxon>Colletotrichum</taxon>
        <taxon>Colletotrichum gloeosporioides species complex</taxon>
    </lineage>
</organism>
<comment type="caution">
    <text evidence="1">The sequence shown here is derived from an EMBL/GenBank/DDBJ whole genome shotgun (WGS) entry which is preliminary data.</text>
</comment>
<protein>
    <submittedName>
        <fullName evidence="1">Uncharacterized protein</fullName>
    </submittedName>
</protein>
<proteinExistence type="predicted"/>
<dbReference type="CDD" id="cd09272">
    <property type="entry name" value="RNase_HI_RT_Ty1"/>
    <property type="match status" value="1"/>
</dbReference>
<evidence type="ECO:0000313" key="1">
    <source>
        <dbReference type="EMBL" id="KAF0325740.1"/>
    </source>
</evidence>
<gene>
    <name evidence="1" type="ORF">GQ607_007182</name>
</gene>
<keyword evidence="2" id="KW-1185">Reference proteome</keyword>
<feature type="non-terminal residue" evidence="1">
    <location>
        <position position="1"/>
    </location>
</feature>
<dbReference type="OrthoDB" id="4362974at2759"/>
<reference evidence="1 2" key="1">
    <citation type="submission" date="2019-12" db="EMBL/GenBank/DDBJ databases">
        <title>A genome sequence resource for the geographically widespread anthracnose pathogen Colletotrichum asianum.</title>
        <authorList>
            <person name="Meng Y."/>
        </authorList>
    </citation>
    <scope>NUCLEOTIDE SEQUENCE [LARGE SCALE GENOMIC DNA]</scope>
    <source>
        <strain evidence="1 2">ICMP 18580</strain>
    </source>
</reference>
<dbReference type="AlphaFoldDB" id="A0A8H3WG63"/>
<name>A0A8H3WG63_9PEZI</name>